<feature type="transmembrane region" description="Helical" evidence="1">
    <location>
        <begin position="227"/>
        <end position="246"/>
    </location>
</feature>
<keyword evidence="1" id="KW-0812">Transmembrane</keyword>
<feature type="transmembrane region" description="Helical" evidence="1">
    <location>
        <begin position="6"/>
        <end position="32"/>
    </location>
</feature>
<evidence type="ECO:0000313" key="2">
    <source>
        <dbReference type="EMBL" id="MFG1704188.1"/>
    </source>
</evidence>
<comment type="caution">
    <text evidence="2">The sequence shown here is derived from an EMBL/GenBank/DDBJ whole genome shotgun (WGS) entry which is preliminary data.</text>
</comment>
<evidence type="ECO:0000256" key="1">
    <source>
        <dbReference type="SAM" id="Phobius"/>
    </source>
</evidence>
<feature type="transmembrane region" description="Helical" evidence="1">
    <location>
        <begin position="157"/>
        <end position="178"/>
    </location>
</feature>
<keyword evidence="1" id="KW-0472">Membrane</keyword>
<gene>
    <name evidence="2" type="ORF">ACFLIM_13445</name>
</gene>
<feature type="transmembrane region" description="Helical" evidence="1">
    <location>
        <begin position="68"/>
        <end position="86"/>
    </location>
</feature>
<proteinExistence type="predicted"/>
<feature type="transmembrane region" description="Helical" evidence="1">
    <location>
        <begin position="127"/>
        <end position="151"/>
    </location>
</feature>
<dbReference type="EMBL" id="JBICRM010000007">
    <property type="protein sequence ID" value="MFG1704188.1"/>
    <property type="molecule type" value="Genomic_DNA"/>
</dbReference>
<keyword evidence="3" id="KW-1185">Reference proteome</keyword>
<evidence type="ECO:0000313" key="3">
    <source>
        <dbReference type="Proteomes" id="UP001603978"/>
    </source>
</evidence>
<organism evidence="2 3">
    <name type="scientific">Nonomuraea marmarensis</name>
    <dbReference type="NCBI Taxonomy" id="3351344"/>
    <lineage>
        <taxon>Bacteria</taxon>
        <taxon>Bacillati</taxon>
        <taxon>Actinomycetota</taxon>
        <taxon>Actinomycetes</taxon>
        <taxon>Streptosporangiales</taxon>
        <taxon>Streptosporangiaceae</taxon>
        <taxon>Nonomuraea</taxon>
    </lineage>
</organism>
<keyword evidence="1" id="KW-1133">Transmembrane helix</keyword>
<feature type="transmembrane region" description="Helical" evidence="1">
    <location>
        <begin position="190"/>
        <end position="207"/>
    </location>
</feature>
<dbReference type="Proteomes" id="UP001603978">
    <property type="component" value="Unassembled WGS sequence"/>
</dbReference>
<feature type="transmembrane region" description="Helical" evidence="1">
    <location>
        <begin position="39"/>
        <end position="62"/>
    </location>
</feature>
<accession>A0ABW7AAX8</accession>
<sequence>MTGATWGLVTSVFVASLVEFVEALTIVLAMGVTRGWRSAIAGVAAALVALTAFTFATGYALRTWMPESLLQLVVGTLLLIFGLQWLRKAVLRSSGLKALHDEEDEFAEQRAAARDAGSSRRFGLDSFAFVVSFKGVFLEGVEVVFIVITFGLSADNLPAAIGGAAVAGLLVVIVGSILHKPLSMVPENTLKYGVGLLLASFGAYWAVEGLGVFLGGEHLEWPGADWAILALLAGWVTVAHVLVRWLSGVKKRKEVVAR</sequence>
<reference evidence="2 3" key="1">
    <citation type="submission" date="2024-10" db="EMBL/GenBank/DDBJ databases">
        <authorList>
            <person name="Topkara A.R."/>
            <person name="Saygin H."/>
        </authorList>
    </citation>
    <scope>NUCLEOTIDE SEQUENCE [LARGE SCALE GENOMIC DNA]</scope>
    <source>
        <strain evidence="2 3">M3C6</strain>
    </source>
</reference>
<dbReference type="RefSeq" id="WP_393165011.1">
    <property type="nucleotide sequence ID" value="NZ_JBICRM010000007.1"/>
</dbReference>
<protein>
    <submittedName>
        <fullName evidence="2">COG4280 domain-containing protein</fullName>
    </submittedName>
</protein>
<name>A0ABW7AAX8_9ACTN</name>